<feature type="domain" description="PGG" evidence="11">
    <location>
        <begin position="288"/>
        <end position="368"/>
    </location>
</feature>
<evidence type="ECO:0000313" key="13">
    <source>
        <dbReference type="Proteomes" id="UP001386955"/>
    </source>
</evidence>
<comment type="caution">
    <text evidence="12">The sequence shown here is derived from an EMBL/GenBank/DDBJ whole genome shotgun (WGS) entry which is preliminary data.</text>
</comment>
<feature type="transmembrane region" description="Helical" evidence="9">
    <location>
        <begin position="376"/>
        <end position="399"/>
    </location>
</feature>
<dbReference type="GO" id="GO:0005975">
    <property type="term" value="P:carbohydrate metabolic process"/>
    <property type="evidence" value="ECO:0007669"/>
    <property type="project" value="InterPro"/>
</dbReference>
<comment type="subcellular location">
    <subcellularLocation>
        <location evidence="2">Cell membrane</location>
        <topology evidence="2">Peripheral membrane protein</topology>
        <orientation evidence="2">Cytoplasmic side</orientation>
    </subcellularLocation>
    <subcellularLocation>
        <location evidence="1">Membrane</location>
        <topology evidence="1">Multi-pass membrane protein</topology>
    </subcellularLocation>
</comment>
<dbReference type="Pfam" id="PF12796">
    <property type="entry name" value="Ank_2"/>
    <property type="match status" value="1"/>
</dbReference>
<name>A0AAN9SQ90_PSOTE</name>
<evidence type="ECO:0000256" key="4">
    <source>
        <dbReference type="ARBA" id="ARBA00022737"/>
    </source>
</evidence>
<dbReference type="InterPro" id="IPR013189">
    <property type="entry name" value="Glyco_hydro_32_C"/>
</dbReference>
<sequence>MLKVGTPVLRLCSSTGDLIILHERRRRIRKFQEIIVEFSKAELMDNQNSAKFIPYGKYYIPLGISPLSLAILKRDQDSLHIILREKEEWICSRDDEGRTAFHYAASIGYLHGVEKLLATDLSWQWDRDSHGLFPIHWASAGGHLKVVEKLLEYCSDPREMLDNNGRNIVHIAAQMGKLNVITYILQATKNHHVENVINDKDKFGNAPLHLASLHFHPKIVHTLTRDPGVDLTSVNKNNETALDVFMNNCQENLPLRQAKSPNGSIQRQNKHPYSGFDPDNYSSICRCMPGGTNDSEGMAVMLKHAWFKPFIFCITISMYGSIGVTIILIWTQLGDSTLALYALKIASPLLGISLTTLSVAFMAGVYLVISDLSWLATTFLVLCAVCIVMLLLLYTILWFPSPSSKPWIRCISHYPFLFQTWLVERDDSKVAGLAKYDVGLLAIADDTLSEQTPIYFHLSNTTLASSTTFFCVDQTRSSQASDVAKPIYGSKVPVLSDEKLSMRVLVDHSIIESFAQGGRTVISGRVYPTKAIYGAARLFLFNNATNINIKVTLKIWQLNSAFIRPFPFDQSQ</sequence>
<reference evidence="12 13" key="1">
    <citation type="submission" date="2024-01" db="EMBL/GenBank/DDBJ databases">
        <title>The genomes of 5 underutilized Papilionoideae crops provide insights into root nodulation and disease resistanc.</title>
        <authorList>
            <person name="Jiang F."/>
        </authorList>
    </citation>
    <scope>NUCLEOTIDE SEQUENCE [LARGE SCALE GENOMIC DNA]</scope>
    <source>
        <strain evidence="12">DUOXIRENSHENG_FW03</strain>
        <tissue evidence="12">Leaves</tissue>
    </source>
</reference>
<feature type="domain" description="Glycosyl hydrolase family 32 C-terminal" evidence="10">
    <location>
        <begin position="437"/>
        <end position="557"/>
    </location>
</feature>
<evidence type="ECO:0000256" key="9">
    <source>
        <dbReference type="SAM" id="Phobius"/>
    </source>
</evidence>
<dbReference type="InterPro" id="IPR002110">
    <property type="entry name" value="Ankyrin_rpt"/>
</dbReference>
<dbReference type="Pfam" id="PF08244">
    <property type="entry name" value="Glyco_hydro_32C"/>
    <property type="match status" value="1"/>
</dbReference>
<dbReference type="AlphaFoldDB" id="A0AAN9SQ90"/>
<dbReference type="GO" id="GO:0005886">
    <property type="term" value="C:plasma membrane"/>
    <property type="evidence" value="ECO:0007669"/>
    <property type="project" value="UniProtKB-SubCell"/>
</dbReference>
<organism evidence="12 13">
    <name type="scientific">Psophocarpus tetragonolobus</name>
    <name type="common">Winged bean</name>
    <name type="synonym">Dolichos tetragonolobus</name>
    <dbReference type="NCBI Taxonomy" id="3891"/>
    <lineage>
        <taxon>Eukaryota</taxon>
        <taxon>Viridiplantae</taxon>
        <taxon>Streptophyta</taxon>
        <taxon>Embryophyta</taxon>
        <taxon>Tracheophyta</taxon>
        <taxon>Spermatophyta</taxon>
        <taxon>Magnoliopsida</taxon>
        <taxon>eudicotyledons</taxon>
        <taxon>Gunneridae</taxon>
        <taxon>Pentapetalae</taxon>
        <taxon>rosids</taxon>
        <taxon>fabids</taxon>
        <taxon>Fabales</taxon>
        <taxon>Fabaceae</taxon>
        <taxon>Papilionoideae</taxon>
        <taxon>50 kb inversion clade</taxon>
        <taxon>NPAAA clade</taxon>
        <taxon>indigoferoid/millettioid clade</taxon>
        <taxon>Phaseoleae</taxon>
        <taxon>Psophocarpus</taxon>
    </lineage>
</organism>
<evidence type="ECO:0000256" key="7">
    <source>
        <dbReference type="ARBA" id="ARBA00023136"/>
    </source>
</evidence>
<evidence type="ECO:0000259" key="11">
    <source>
        <dbReference type="Pfam" id="PF13962"/>
    </source>
</evidence>
<evidence type="ECO:0000256" key="2">
    <source>
        <dbReference type="ARBA" id="ARBA00004413"/>
    </source>
</evidence>
<dbReference type="Pfam" id="PF13962">
    <property type="entry name" value="PGG"/>
    <property type="match status" value="1"/>
</dbReference>
<accession>A0AAN9SQ90</accession>
<dbReference type="PROSITE" id="PS50088">
    <property type="entry name" value="ANK_REPEAT"/>
    <property type="match status" value="1"/>
</dbReference>
<evidence type="ECO:0000259" key="10">
    <source>
        <dbReference type="Pfam" id="PF08244"/>
    </source>
</evidence>
<dbReference type="InterPro" id="IPR001362">
    <property type="entry name" value="Glyco_hydro_32"/>
</dbReference>
<dbReference type="SUPFAM" id="SSF49899">
    <property type="entry name" value="Concanavalin A-like lectins/glucanases"/>
    <property type="match status" value="1"/>
</dbReference>
<dbReference type="InterPro" id="IPR026961">
    <property type="entry name" value="PGG_dom"/>
</dbReference>
<keyword evidence="13" id="KW-1185">Reference proteome</keyword>
<protein>
    <submittedName>
        <fullName evidence="12">Uncharacterized protein</fullName>
    </submittedName>
</protein>
<dbReference type="SUPFAM" id="SSF48403">
    <property type="entry name" value="Ankyrin repeat"/>
    <property type="match status" value="1"/>
</dbReference>
<feature type="repeat" description="ANK" evidence="8">
    <location>
        <begin position="130"/>
        <end position="156"/>
    </location>
</feature>
<gene>
    <name evidence="12" type="ORF">VNO78_12641</name>
</gene>
<keyword evidence="3 9" id="KW-0812">Transmembrane</keyword>
<evidence type="ECO:0000256" key="3">
    <source>
        <dbReference type="ARBA" id="ARBA00022692"/>
    </source>
</evidence>
<dbReference type="PANTHER" id="PTHR24186">
    <property type="entry name" value="PROTEIN PHOSPHATASE 1 REGULATORY SUBUNIT"/>
    <property type="match status" value="1"/>
</dbReference>
<evidence type="ECO:0000256" key="5">
    <source>
        <dbReference type="ARBA" id="ARBA00022989"/>
    </source>
</evidence>
<feature type="transmembrane region" description="Helical" evidence="9">
    <location>
        <begin position="310"/>
        <end position="333"/>
    </location>
</feature>
<keyword evidence="6 8" id="KW-0040">ANK repeat</keyword>
<dbReference type="Proteomes" id="UP001386955">
    <property type="component" value="Unassembled WGS sequence"/>
</dbReference>
<dbReference type="SMART" id="SM00248">
    <property type="entry name" value="ANK"/>
    <property type="match status" value="5"/>
</dbReference>
<evidence type="ECO:0000256" key="8">
    <source>
        <dbReference type="PROSITE-ProRule" id="PRU00023"/>
    </source>
</evidence>
<dbReference type="InterPro" id="IPR036770">
    <property type="entry name" value="Ankyrin_rpt-contain_sf"/>
</dbReference>
<proteinExistence type="predicted"/>
<evidence type="ECO:0000313" key="12">
    <source>
        <dbReference type="EMBL" id="KAK7401282.1"/>
    </source>
</evidence>
<keyword evidence="7 9" id="KW-0472">Membrane</keyword>
<dbReference type="GO" id="GO:0004553">
    <property type="term" value="F:hydrolase activity, hydrolyzing O-glycosyl compounds"/>
    <property type="evidence" value="ECO:0007669"/>
    <property type="project" value="InterPro"/>
</dbReference>
<feature type="transmembrane region" description="Helical" evidence="9">
    <location>
        <begin position="345"/>
        <end position="369"/>
    </location>
</feature>
<dbReference type="Gene3D" id="1.25.40.20">
    <property type="entry name" value="Ankyrin repeat-containing domain"/>
    <property type="match status" value="1"/>
</dbReference>
<dbReference type="PANTHER" id="PTHR24186:SF46">
    <property type="entry name" value="PROTEIN ACCELERATED CELL DEATH 6-LIKE"/>
    <property type="match status" value="1"/>
</dbReference>
<keyword evidence="5 9" id="KW-1133">Transmembrane helix</keyword>
<dbReference type="SMART" id="SM00640">
    <property type="entry name" value="Glyco_32"/>
    <property type="match status" value="1"/>
</dbReference>
<dbReference type="Gene3D" id="2.60.120.560">
    <property type="entry name" value="Exo-inulinase, domain 1"/>
    <property type="match status" value="1"/>
</dbReference>
<dbReference type="InterPro" id="IPR013320">
    <property type="entry name" value="ConA-like_dom_sf"/>
</dbReference>
<dbReference type="EMBL" id="JAYMYS010000003">
    <property type="protein sequence ID" value="KAK7401282.1"/>
    <property type="molecule type" value="Genomic_DNA"/>
</dbReference>
<evidence type="ECO:0000256" key="1">
    <source>
        <dbReference type="ARBA" id="ARBA00004141"/>
    </source>
</evidence>
<evidence type="ECO:0000256" key="6">
    <source>
        <dbReference type="ARBA" id="ARBA00023043"/>
    </source>
</evidence>
<dbReference type="PROSITE" id="PS50297">
    <property type="entry name" value="ANK_REP_REGION"/>
    <property type="match status" value="1"/>
</dbReference>
<keyword evidence="4" id="KW-0677">Repeat</keyword>